<dbReference type="InterPro" id="IPR038109">
    <property type="entry name" value="DNA_bind_recomb_sf"/>
</dbReference>
<evidence type="ECO:0008006" key="5">
    <source>
        <dbReference type="Google" id="ProtNLM"/>
    </source>
</evidence>
<name>A0A6A9UZ27_9ACTN</name>
<sequence length="582" mass="65504">MGSSQRKNRARVSDLRASSEAHQCLFNPCQRAPVTSPSRKAVIYCRISRDGDGQEVGVKRQEVDCRALAERSGIEVWRVAIDNDISASNLSKKVRPAYASMLRDVRPGLADTVIVYSNSRLTRRPAEWMELIQLADEGKPRIRTVVPGSHDLSTADGRALAITVAAWDAAEAERTSERLKRAHLGRAMEGKVWKGGNRAFGWSEDYKALHPTEAPHLKEAVEQVLGGVAITSIAKRWNAQGVLTPAGREWTYQALKVVLMNPRLCGWMTYKKEVMRDEQGKPIIGEWEPLMTEEQHEALLAAIEKRHTPKRRFGKYLLTHHLRCGKCSQPMFGVVVRGEQMYRCKGQHFSITASVLERYVKTATFVHLSECKGDLEAEPPAEWLGEGRLAEVNSKIQELMATYNAGRVSGDILLPQVEELDEERKQLTKERDEHYREQLVQKAPSLVDELPQNVDFSIGETEWLEDWDDQIQDAYDFDGWQAMLAQHCRVIFIKPYAGPHKSTTDRISIMWDDGTTHGAPADAQPMPCGPKLPKQLPEVIELLKQDPKLSGVAVAERYGVSRSYGFRLLKQARESLAMSDVS</sequence>
<gene>
    <name evidence="3" type="ORF">GC722_14185</name>
</gene>
<dbReference type="SUPFAM" id="SSF53041">
    <property type="entry name" value="Resolvase-like"/>
    <property type="match status" value="1"/>
</dbReference>
<accession>A0A6A9UZ27</accession>
<organism evidence="3 4">
    <name type="scientific">Auraticoccus cholistanensis</name>
    <dbReference type="NCBI Taxonomy" id="2656650"/>
    <lineage>
        <taxon>Bacteria</taxon>
        <taxon>Bacillati</taxon>
        <taxon>Actinomycetota</taxon>
        <taxon>Actinomycetes</taxon>
        <taxon>Propionibacteriales</taxon>
        <taxon>Propionibacteriaceae</taxon>
        <taxon>Auraticoccus</taxon>
    </lineage>
</organism>
<proteinExistence type="predicted"/>
<feature type="domain" description="Resolvase/invertase-type recombinase catalytic" evidence="1">
    <location>
        <begin position="40"/>
        <end position="190"/>
    </location>
</feature>
<protein>
    <recommendedName>
        <fullName evidence="5">Recombinase family protein</fullName>
    </recommendedName>
</protein>
<dbReference type="GO" id="GO:0000150">
    <property type="term" value="F:DNA strand exchange activity"/>
    <property type="evidence" value="ECO:0007669"/>
    <property type="project" value="InterPro"/>
</dbReference>
<keyword evidence="4" id="KW-1185">Reference proteome</keyword>
<dbReference type="GO" id="GO:0003677">
    <property type="term" value="F:DNA binding"/>
    <property type="evidence" value="ECO:0007669"/>
    <property type="project" value="InterPro"/>
</dbReference>
<dbReference type="Gene3D" id="3.90.1750.20">
    <property type="entry name" value="Putative Large Serine Recombinase, Chain B, Domain 2"/>
    <property type="match status" value="1"/>
</dbReference>
<dbReference type="AlphaFoldDB" id="A0A6A9UZ27"/>
<dbReference type="InterPro" id="IPR050639">
    <property type="entry name" value="SSR_resolvase"/>
</dbReference>
<evidence type="ECO:0000313" key="3">
    <source>
        <dbReference type="EMBL" id="MVA77164.1"/>
    </source>
</evidence>
<dbReference type="SMART" id="SM00857">
    <property type="entry name" value="Resolvase"/>
    <property type="match status" value="1"/>
</dbReference>
<evidence type="ECO:0000259" key="1">
    <source>
        <dbReference type="PROSITE" id="PS51736"/>
    </source>
</evidence>
<dbReference type="PROSITE" id="PS51736">
    <property type="entry name" value="RECOMBINASES_3"/>
    <property type="match status" value="1"/>
</dbReference>
<dbReference type="CDD" id="cd00338">
    <property type="entry name" value="Ser_Recombinase"/>
    <property type="match status" value="1"/>
</dbReference>
<dbReference type="PANTHER" id="PTHR30461">
    <property type="entry name" value="DNA-INVERTASE FROM LAMBDOID PROPHAGE"/>
    <property type="match status" value="1"/>
</dbReference>
<dbReference type="InterPro" id="IPR011109">
    <property type="entry name" value="DNA_bind_recombinase_dom"/>
</dbReference>
<dbReference type="InterPro" id="IPR006119">
    <property type="entry name" value="Resolv_N"/>
</dbReference>
<dbReference type="InterPro" id="IPR036162">
    <property type="entry name" value="Resolvase-like_N_sf"/>
</dbReference>
<evidence type="ECO:0000313" key="4">
    <source>
        <dbReference type="Proteomes" id="UP000435304"/>
    </source>
</evidence>
<evidence type="ECO:0000259" key="2">
    <source>
        <dbReference type="PROSITE" id="PS51737"/>
    </source>
</evidence>
<dbReference type="EMBL" id="WPCU01000010">
    <property type="protein sequence ID" value="MVA77164.1"/>
    <property type="molecule type" value="Genomic_DNA"/>
</dbReference>
<reference evidence="3 4" key="1">
    <citation type="submission" date="2019-12" db="EMBL/GenBank/DDBJ databases">
        <title>Auraticoccus cholistani sp. nov., an actinomycete isolated from soil of Cholistan desert.</title>
        <authorList>
            <person name="Cheema M.T."/>
        </authorList>
    </citation>
    <scope>NUCLEOTIDE SEQUENCE [LARGE SCALE GENOMIC DNA]</scope>
    <source>
        <strain evidence="3 4">F435</strain>
    </source>
</reference>
<dbReference type="PANTHER" id="PTHR30461:SF23">
    <property type="entry name" value="DNA RECOMBINASE-RELATED"/>
    <property type="match status" value="1"/>
</dbReference>
<dbReference type="PROSITE" id="PS51737">
    <property type="entry name" value="RECOMBINASE_DNA_BIND"/>
    <property type="match status" value="1"/>
</dbReference>
<dbReference type="Gene3D" id="3.40.50.1390">
    <property type="entry name" value="Resolvase, N-terminal catalytic domain"/>
    <property type="match status" value="1"/>
</dbReference>
<dbReference type="Proteomes" id="UP000435304">
    <property type="component" value="Unassembled WGS sequence"/>
</dbReference>
<dbReference type="Pfam" id="PF00239">
    <property type="entry name" value="Resolvase"/>
    <property type="match status" value="1"/>
</dbReference>
<feature type="domain" description="Recombinase" evidence="2">
    <location>
        <begin position="199"/>
        <end position="309"/>
    </location>
</feature>
<dbReference type="Pfam" id="PF07508">
    <property type="entry name" value="Recombinase"/>
    <property type="match status" value="1"/>
</dbReference>
<comment type="caution">
    <text evidence="3">The sequence shown here is derived from an EMBL/GenBank/DDBJ whole genome shotgun (WGS) entry which is preliminary data.</text>
</comment>